<evidence type="ECO:0000256" key="2">
    <source>
        <dbReference type="ARBA" id="ARBA00023125"/>
    </source>
</evidence>
<sequence>MKKRTSLKDIAKEAGVSIATVSYVLSKQENSGVSKEVSDRIKEIAKRLNYRPNQIAKSLQSGKSHTIGLIVADISNPFFAHIARIVEDEAKKNGYTVIFGSSDEKAAKSHDLIKFLLNRQVDGFIITPTEGSEGQIQLLKEQNIPFVLIDRYFPSIDTNYVAIDNYKAAFDATKKFLENGKKRIGMIAYSTELNHMKERVQGHKDALGSVYDEALLQEVAFEGLVEHMPKAINNLVKGKNPVDAIFFATNTLGVVGLKYLAELQLQVPNDIAVIVFDESEVFHFFYCPLTYVKQPLADLAKKAVTVLLNQIKDPGAKTDKVKLNAQLVIGNSSN</sequence>
<dbReference type="SUPFAM" id="SSF53822">
    <property type="entry name" value="Periplasmic binding protein-like I"/>
    <property type="match status" value="1"/>
</dbReference>
<gene>
    <name evidence="5" type="ORF">ACFSJE_15790</name>
</gene>
<evidence type="ECO:0000256" key="1">
    <source>
        <dbReference type="ARBA" id="ARBA00023015"/>
    </source>
</evidence>
<evidence type="ECO:0000256" key="3">
    <source>
        <dbReference type="ARBA" id="ARBA00023163"/>
    </source>
</evidence>
<feature type="domain" description="HTH lacI-type" evidence="4">
    <location>
        <begin position="5"/>
        <end position="61"/>
    </location>
</feature>
<dbReference type="PROSITE" id="PS50932">
    <property type="entry name" value="HTH_LACI_2"/>
    <property type="match status" value="1"/>
</dbReference>
<comment type="caution">
    <text evidence="5">The sequence shown here is derived from an EMBL/GenBank/DDBJ whole genome shotgun (WGS) entry which is preliminary data.</text>
</comment>
<dbReference type="InterPro" id="IPR000843">
    <property type="entry name" value="HTH_LacI"/>
</dbReference>
<dbReference type="SUPFAM" id="SSF47413">
    <property type="entry name" value="lambda repressor-like DNA-binding domains"/>
    <property type="match status" value="1"/>
</dbReference>
<dbReference type="PANTHER" id="PTHR30146">
    <property type="entry name" value="LACI-RELATED TRANSCRIPTIONAL REPRESSOR"/>
    <property type="match status" value="1"/>
</dbReference>
<dbReference type="PANTHER" id="PTHR30146:SF109">
    <property type="entry name" value="HTH-TYPE TRANSCRIPTIONAL REGULATOR GALS"/>
    <property type="match status" value="1"/>
</dbReference>
<dbReference type="CDD" id="cd01392">
    <property type="entry name" value="HTH_LacI"/>
    <property type="match status" value="1"/>
</dbReference>
<dbReference type="EMBL" id="JBHUHU010000005">
    <property type="protein sequence ID" value="MFD2101251.1"/>
    <property type="molecule type" value="Genomic_DNA"/>
</dbReference>
<accession>A0ABW4Y0G0</accession>
<keyword evidence="6" id="KW-1185">Reference proteome</keyword>
<dbReference type="InterPro" id="IPR028082">
    <property type="entry name" value="Peripla_BP_I"/>
</dbReference>
<dbReference type="GO" id="GO:0003677">
    <property type="term" value="F:DNA binding"/>
    <property type="evidence" value="ECO:0007669"/>
    <property type="project" value="UniProtKB-KW"/>
</dbReference>
<dbReference type="Pfam" id="PF00356">
    <property type="entry name" value="LacI"/>
    <property type="match status" value="1"/>
</dbReference>
<dbReference type="InterPro" id="IPR010982">
    <property type="entry name" value="Lambda_DNA-bd_dom_sf"/>
</dbReference>
<dbReference type="Gene3D" id="3.40.50.2300">
    <property type="match status" value="2"/>
</dbReference>
<dbReference type="Proteomes" id="UP001597342">
    <property type="component" value="Unassembled WGS sequence"/>
</dbReference>
<keyword evidence="1" id="KW-0805">Transcription regulation</keyword>
<dbReference type="Pfam" id="PF00532">
    <property type="entry name" value="Peripla_BP_1"/>
    <property type="match status" value="1"/>
</dbReference>
<keyword evidence="2 5" id="KW-0238">DNA-binding</keyword>
<dbReference type="InterPro" id="IPR001761">
    <property type="entry name" value="Peripla_BP/Lac1_sug-bd_dom"/>
</dbReference>
<dbReference type="PROSITE" id="PS00356">
    <property type="entry name" value="HTH_LACI_1"/>
    <property type="match status" value="1"/>
</dbReference>
<organism evidence="5 6">
    <name type="scientific">Flagellimonas iocasae</name>
    <dbReference type="NCBI Taxonomy" id="2055905"/>
    <lineage>
        <taxon>Bacteria</taxon>
        <taxon>Pseudomonadati</taxon>
        <taxon>Bacteroidota</taxon>
        <taxon>Flavobacteriia</taxon>
        <taxon>Flavobacteriales</taxon>
        <taxon>Flavobacteriaceae</taxon>
        <taxon>Flagellimonas</taxon>
    </lineage>
</organism>
<dbReference type="SMART" id="SM00354">
    <property type="entry name" value="HTH_LACI"/>
    <property type="match status" value="1"/>
</dbReference>
<dbReference type="CDD" id="cd19977">
    <property type="entry name" value="PBP1_EndR-like"/>
    <property type="match status" value="1"/>
</dbReference>
<dbReference type="Gene3D" id="1.10.260.40">
    <property type="entry name" value="lambda repressor-like DNA-binding domains"/>
    <property type="match status" value="1"/>
</dbReference>
<reference evidence="6" key="1">
    <citation type="journal article" date="2019" name="Int. J. Syst. Evol. Microbiol.">
        <title>The Global Catalogue of Microorganisms (GCM) 10K type strain sequencing project: providing services to taxonomists for standard genome sequencing and annotation.</title>
        <authorList>
            <consortium name="The Broad Institute Genomics Platform"/>
            <consortium name="The Broad Institute Genome Sequencing Center for Infectious Disease"/>
            <person name="Wu L."/>
            <person name="Ma J."/>
        </authorList>
    </citation>
    <scope>NUCLEOTIDE SEQUENCE [LARGE SCALE GENOMIC DNA]</scope>
    <source>
        <strain evidence="6">JCM 3389</strain>
    </source>
</reference>
<protein>
    <submittedName>
        <fullName evidence="5">LacI family DNA-binding transcriptional regulator</fullName>
    </submittedName>
</protein>
<keyword evidence="3" id="KW-0804">Transcription</keyword>
<evidence type="ECO:0000313" key="5">
    <source>
        <dbReference type="EMBL" id="MFD2101251.1"/>
    </source>
</evidence>
<name>A0ABW4Y0G0_9FLAO</name>
<dbReference type="RefSeq" id="WP_379831835.1">
    <property type="nucleotide sequence ID" value="NZ_JBHUHU010000005.1"/>
</dbReference>
<evidence type="ECO:0000313" key="6">
    <source>
        <dbReference type="Proteomes" id="UP001597342"/>
    </source>
</evidence>
<evidence type="ECO:0000259" key="4">
    <source>
        <dbReference type="PROSITE" id="PS50932"/>
    </source>
</evidence>
<proteinExistence type="predicted"/>